<dbReference type="AlphaFoldDB" id="A0A1F5E4P3"/>
<evidence type="ECO:0000313" key="2">
    <source>
        <dbReference type="Proteomes" id="UP000178583"/>
    </source>
</evidence>
<dbReference type="Proteomes" id="UP000178583">
    <property type="component" value="Unassembled WGS sequence"/>
</dbReference>
<gene>
    <name evidence="1" type="ORF">A2215_02990</name>
</gene>
<accession>A0A1F5E4P3</accession>
<sequence length="75" mass="8403">MIIDIKKIISNTPKTLAFETKSNKTAKNLRALVYINIFLKSKRSAKTPENGPKIIEGSAEAIRTKEIEVVDFVKV</sequence>
<organism evidence="1 2">
    <name type="scientific">Candidatus Berkelbacteria bacterium RIFOXYA2_FULL_43_10</name>
    <dbReference type="NCBI Taxonomy" id="1797472"/>
    <lineage>
        <taxon>Bacteria</taxon>
        <taxon>Candidatus Berkelbacteria</taxon>
    </lineage>
</organism>
<protein>
    <submittedName>
        <fullName evidence="1">Uncharacterized protein</fullName>
    </submittedName>
</protein>
<proteinExistence type="predicted"/>
<comment type="caution">
    <text evidence="1">The sequence shown here is derived from an EMBL/GenBank/DDBJ whole genome shotgun (WGS) entry which is preliminary data.</text>
</comment>
<evidence type="ECO:0000313" key="1">
    <source>
        <dbReference type="EMBL" id="OGD62379.1"/>
    </source>
</evidence>
<name>A0A1F5E4P3_9BACT</name>
<dbReference type="EMBL" id="MEZY01000050">
    <property type="protein sequence ID" value="OGD62379.1"/>
    <property type="molecule type" value="Genomic_DNA"/>
</dbReference>
<reference evidence="1 2" key="1">
    <citation type="journal article" date="2016" name="Nat. Commun.">
        <title>Thousands of microbial genomes shed light on interconnected biogeochemical processes in an aquifer system.</title>
        <authorList>
            <person name="Anantharaman K."/>
            <person name="Brown C.T."/>
            <person name="Hug L.A."/>
            <person name="Sharon I."/>
            <person name="Castelle C.J."/>
            <person name="Probst A.J."/>
            <person name="Thomas B.C."/>
            <person name="Singh A."/>
            <person name="Wilkins M.J."/>
            <person name="Karaoz U."/>
            <person name="Brodie E.L."/>
            <person name="Williams K.H."/>
            <person name="Hubbard S.S."/>
            <person name="Banfield J.F."/>
        </authorList>
    </citation>
    <scope>NUCLEOTIDE SEQUENCE [LARGE SCALE GENOMIC DNA]</scope>
</reference>